<reference evidence="1" key="1">
    <citation type="submission" date="2018-05" db="EMBL/GenBank/DDBJ databases">
        <authorList>
            <person name="Lanie J.A."/>
            <person name="Ng W.-L."/>
            <person name="Kazmierczak K.M."/>
            <person name="Andrzejewski T.M."/>
            <person name="Davidsen T.M."/>
            <person name="Wayne K.J."/>
            <person name="Tettelin H."/>
            <person name="Glass J.I."/>
            <person name="Rusch D."/>
            <person name="Podicherti R."/>
            <person name="Tsui H.-C.T."/>
            <person name="Winkler M.E."/>
        </authorList>
    </citation>
    <scope>NUCLEOTIDE SEQUENCE</scope>
</reference>
<name>A0A382F9E2_9ZZZZ</name>
<accession>A0A382F9E2</accession>
<organism evidence="1">
    <name type="scientific">marine metagenome</name>
    <dbReference type="NCBI Taxonomy" id="408172"/>
    <lineage>
        <taxon>unclassified sequences</taxon>
        <taxon>metagenomes</taxon>
        <taxon>ecological metagenomes</taxon>
    </lineage>
</organism>
<dbReference type="AlphaFoldDB" id="A0A382F9E2"/>
<sequence>MLKAAIKTFLGSRHKREAKKLQPLIDEINEIYD</sequence>
<feature type="non-terminal residue" evidence="1">
    <location>
        <position position="33"/>
    </location>
</feature>
<evidence type="ECO:0000313" key="1">
    <source>
        <dbReference type="EMBL" id="SVB58697.1"/>
    </source>
</evidence>
<protein>
    <submittedName>
        <fullName evidence="1">Uncharacterized protein</fullName>
    </submittedName>
</protein>
<gene>
    <name evidence="1" type="ORF">METZ01_LOCUS211551</name>
</gene>
<proteinExistence type="predicted"/>
<dbReference type="EMBL" id="UINC01048309">
    <property type="protein sequence ID" value="SVB58697.1"/>
    <property type="molecule type" value="Genomic_DNA"/>
</dbReference>